<sequence length="218" mass="24892">MMIYPTIVLKLFIGLAALVLVTRLLGKKRMSQVTPFDFVYALILGGTVEETIYHMDHTIPQMLFSIAVWGILIYTVEKLTQKFDVLRAPLKGTSQVLIKGGKVSISELERANLELEELRGMLRQKGVFSLKEVNYVFLENSGEISVLKFPDMPVIEEPSVLLVNDGKVHEGNLKEVGKNMEWLTESLNREGIHQIKDIYYAEWSKPEGFFVKKYEHCL</sequence>
<dbReference type="PANTHER" id="PTHR34582">
    <property type="entry name" value="UPF0702 TRANSMEMBRANE PROTEIN YCAP"/>
    <property type="match status" value="1"/>
</dbReference>
<evidence type="ECO:0000256" key="2">
    <source>
        <dbReference type="ARBA" id="ARBA00006448"/>
    </source>
</evidence>
<comment type="subcellular location">
    <subcellularLocation>
        <location evidence="1">Cell membrane</location>
        <topology evidence="1">Multi-pass membrane protein</topology>
    </subcellularLocation>
</comment>
<dbReference type="InterPro" id="IPR048454">
    <property type="entry name" value="YetF_N"/>
</dbReference>
<feature type="transmembrane region" description="Helical" evidence="7">
    <location>
        <begin position="6"/>
        <end position="26"/>
    </location>
</feature>
<evidence type="ECO:0000256" key="3">
    <source>
        <dbReference type="ARBA" id="ARBA00022475"/>
    </source>
</evidence>
<protein>
    <submittedName>
        <fullName evidence="10">Uncharacterized membrane protein YcaP (DUF421 family)</fullName>
    </submittedName>
</protein>
<name>A0ABS2QD80_9BACI</name>
<keyword evidence="4 7" id="KW-0812">Transmembrane</keyword>
<feature type="domain" description="YetF C-terminal" evidence="8">
    <location>
        <begin position="81"/>
        <end position="204"/>
    </location>
</feature>
<evidence type="ECO:0000313" key="10">
    <source>
        <dbReference type="EMBL" id="MBM7691117.1"/>
    </source>
</evidence>
<dbReference type="Pfam" id="PF20730">
    <property type="entry name" value="YetF_N"/>
    <property type="match status" value="1"/>
</dbReference>
<keyword evidence="11" id="KW-1185">Reference proteome</keyword>
<evidence type="ECO:0000256" key="1">
    <source>
        <dbReference type="ARBA" id="ARBA00004651"/>
    </source>
</evidence>
<dbReference type="InterPro" id="IPR023090">
    <property type="entry name" value="UPF0702_alpha/beta_dom_sf"/>
</dbReference>
<dbReference type="EMBL" id="JAFBFI010000002">
    <property type="protein sequence ID" value="MBM7691117.1"/>
    <property type="molecule type" value="Genomic_DNA"/>
</dbReference>
<gene>
    <name evidence="10" type="ORF">JOC77_000522</name>
</gene>
<evidence type="ECO:0000256" key="5">
    <source>
        <dbReference type="ARBA" id="ARBA00022989"/>
    </source>
</evidence>
<dbReference type="InterPro" id="IPR007353">
    <property type="entry name" value="DUF421"/>
</dbReference>
<organism evidence="10 11">
    <name type="scientific">Peribacillus deserti</name>
    <dbReference type="NCBI Taxonomy" id="673318"/>
    <lineage>
        <taxon>Bacteria</taxon>
        <taxon>Bacillati</taxon>
        <taxon>Bacillota</taxon>
        <taxon>Bacilli</taxon>
        <taxon>Bacillales</taxon>
        <taxon>Bacillaceae</taxon>
        <taxon>Peribacillus</taxon>
    </lineage>
</organism>
<dbReference type="PANTHER" id="PTHR34582:SF5">
    <property type="entry name" value="UPF0702 TRANSMEMBRANE PROTEIN YETF"/>
    <property type="match status" value="1"/>
</dbReference>
<evidence type="ECO:0000313" key="11">
    <source>
        <dbReference type="Proteomes" id="UP000823486"/>
    </source>
</evidence>
<evidence type="ECO:0000256" key="4">
    <source>
        <dbReference type="ARBA" id="ARBA00022692"/>
    </source>
</evidence>
<dbReference type="Proteomes" id="UP000823486">
    <property type="component" value="Unassembled WGS sequence"/>
</dbReference>
<evidence type="ECO:0000259" key="9">
    <source>
        <dbReference type="Pfam" id="PF20730"/>
    </source>
</evidence>
<evidence type="ECO:0000259" key="8">
    <source>
        <dbReference type="Pfam" id="PF04239"/>
    </source>
</evidence>
<proteinExistence type="inferred from homology"/>
<comment type="caution">
    <text evidence="10">The sequence shown here is derived from an EMBL/GenBank/DDBJ whole genome shotgun (WGS) entry which is preliminary data.</text>
</comment>
<feature type="domain" description="YetF-like N-terminal transmembrane" evidence="9">
    <location>
        <begin position="6"/>
        <end position="78"/>
    </location>
</feature>
<evidence type="ECO:0000256" key="7">
    <source>
        <dbReference type="SAM" id="Phobius"/>
    </source>
</evidence>
<dbReference type="Pfam" id="PF04239">
    <property type="entry name" value="DUF421"/>
    <property type="match status" value="1"/>
</dbReference>
<keyword evidence="6 7" id="KW-0472">Membrane</keyword>
<accession>A0ABS2QD80</accession>
<dbReference type="Gene3D" id="3.30.240.20">
    <property type="entry name" value="bsu07140 like domains"/>
    <property type="match status" value="2"/>
</dbReference>
<keyword evidence="5 7" id="KW-1133">Transmembrane helix</keyword>
<keyword evidence="3" id="KW-1003">Cell membrane</keyword>
<reference evidence="10 11" key="1">
    <citation type="submission" date="2021-01" db="EMBL/GenBank/DDBJ databases">
        <title>Genomic Encyclopedia of Type Strains, Phase IV (KMG-IV): sequencing the most valuable type-strain genomes for metagenomic binning, comparative biology and taxonomic classification.</title>
        <authorList>
            <person name="Goeker M."/>
        </authorList>
    </citation>
    <scope>NUCLEOTIDE SEQUENCE [LARGE SCALE GENOMIC DNA]</scope>
    <source>
        <strain evidence="10 11">DSM 105482</strain>
    </source>
</reference>
<evidence type="ECO:0000256" key="6">
    <source>
        <dbReference type="ARBA" id="ARBA00023136"/>
    </source>
</evidence>
<comment type="similarity">
    <text evidence="2">Belongs to the UPF0702 family.</text>
</comment>